<dbReference type="AlphaFoldDB" id="S8CA10"/>
<sequence length="56" mass="6223">MGDEFDIASEAPGVDKHKKAKTYSKNRIFGSLSDVIENGSSRAFEVLSHLSINRRL</sequence>
<organism evidence="1 2">
    <name type="scientific">Genlisea aurea</name>
    <dbReference type="NCBI Taxonomy" id="192259"/>
    <lineage>
        <taxon>Eukaryota</taxon>
        <taxon>Viridiplantae</taxon>
        <taxon>Streptophyta</taxon>
        <taxon>Embryophyta</taxon>
        <taxon>Tracheophyta</taxon>
        <taxon>Spermatophyta</taxon>
        <taxon>Magnoliopsida</taxon>
        <taxon>eudicotyledons</taxon>
        <taxon>Gunneridae</taxon>
        <taxon>Pentapetalae</taxon>
        <taxon>asterids</taxon>
        <taxon>lamiids</taxon>
        <taxon>Lamiales</taxon>
        <taxon>Lentibulariaceae</taxon>
        <taxon>Genlisea</taxon>
    </lineage>
</organism>
<evidence type="ECO:0000313" key="2">
    <source>
        <dbReference type="Proteomes" id="UP000015453"/>
    </source>
</evidence>
<reference evidence="1 2" key="1">
    <citation type="journal article" date="2013" name="BMC Genomics">
        <title>The miniature genome of a carnivorous plant Genlisea aurea contains a low number of genes and short non-coding sequences.</title>
        <authorList>
            <person name="Leushkin E.V."/>
            <person name="Sutormin R.A."/>
            <person name="Nabieva E.R."/>
            <person name="Penin A.A."/>
            <person name="Kondrashov A.S."/>
            <person name="Logacheva M.D."/>
        </authorList>
    </citation>
    <scope>NUCLEOTIDE SEQUENCE [LARGE SCALE GENOMIC DNA]</scope>
</reference>
<dbReference type="Proteomes" id="UP000015453">
    <property type="component" value="Unassembled WGS sequence"/>
</dbReference>
<protein>
    <submittedName>
        <fullName evidence="1">Uncharacterized protein</fullName>
    </submittedName>
</protein>
<accession>S8CA10</accession>
<gene>
    <name evidence="1" type="ORF">M569_13604</name>
</gene>
<comment type="caution">
    <text evidence="1">The sequence shown here is derived from an EMBL/GenBank/DDBJ whole genome shotgun (WGS) entry which is preliminary data.</text>
</comment>
<proteinExistence type="predicted"/>
<keyword evidence="2" id="KW-1185">Reference proteome</keyword>
<name>S8CA10_9LAMI</name>
<evidence type="ECO:0000313" key="1">
    <source>
        <dbReference type="EMBL" id="EPS61196.1"/>
    </source>
</evidence>
<dbReference type="EMBL" id="AUSU01007020">
    <property type="protein sequence ID" value="EPS61196.1"/>
    <property type="molecule type" value="Genomic_DNA"/>
</dbReference>